<dbReference type="Pfam" id="PF13456">
    <property type="entry name" value="RVT_3"/>
    <property type="match status" value="1"/>
</dbReference>
<evidence type="ECO:0000313" key="2">
    <source>
        <dbReference type="EMBL" id="KAK8565585.1"/>
    </source>
</evidence>
<protein>
    <recommendedName>
        <fullName evidence="1">RNase H type-1 domain-containing protein</fullName>
    </recommendedName>
</protein>
<dbReference type="PANTHER" id="PTHR47723:SF19">
    <property type="entry name" value="POLYNUCLEOTIDYL TRANSFERASE, RIBONUCLEASE H-LIKE SUPERFAMILY PROTEIN"/>
    <property type="match status" value="1"/>
</dbReference>
<organism evidence="2 3">
    <name type="scientific">Hibiscus sabdariffa</name>
    <name type="common">roselle</name>
    <dbReference type="NCBI Taxonomy" id="183260"/>
    <lineage>
        <taxon>Eukaryota</taxon>
        <taxon>Viridiplantae</taxon>
        <taxon>Streptophyta</taxon>
        <taxon>Embryophyta</taxon>
        <taxon>Tracheophyta</taxon>
        <taxon>Spermatophyta</taxon>
        <taxon>Magnoliopsida</taxon>
        <taxon>eudicotyledons</taxon>
        <taxon>Gunneridae</taxon>
        <taxon>Pentapetalae</taxon>
        <taxon>rosids</taxon>
        <taxon>malvids</taxon>
        <taxon>Malvales</taxon>
        <taxon>Malvaceae</taxon>
        <taxon>Malvoideae</taxon>
        <taxon>Hibiscus</taxon>
    </lineage>
</organism>
<dbReference type="InterPro" id="IPR002156">
    <property type="entry name" value="RNaseH_domain"/>
</dbReference>
<sequence>MGIFALNATSPKNGHDSSSFLPSFLLNLQDSIQECACSQAVVTDWNIPCLLDWSRSWLDLLECRCSVGGLFCDQSGSWLSGFQKAIGIMQPLQAELWAILIGLQLAWDTGHKGWTTDIAWIPRACNEPADQLAKTVDSHQLTLHGLTSPPPALTPLLAQDALHLHSAEL</sequence>
<gene>
    <name evidence="2" type="ORF">V6N12_059143</name>
</gene>
<feature type="domain" description="RNase H type-1" evidence="1">
    <location>
        <begin position="66"/>
        <end position="112"/>
    </location>
</feature>
<proteinExistence type="predicted"/>
<keyword evidence="3" id="KW-1185">Reference proteome</keyword>
<dbReference type="PANTHER" id="PTHR47723">
    <property type="entry name" value="OS05G0353850 PROTEIN"/>
    <property type="match status" value="1"/>
</dbReference>
<dbReference type="InterPro" id="IPR044730">
    <property type="entry name" value="RNase_H-like_dom_plant"/>
</dbReference>
<dbReference type="CDD" id="cd06222">
    <property type="entry name" value="RNase_H_like"/>
    <property type="match status" value="1"/>
</dbReference>
<evidence type="ECO:0000313" key="3">
    <source>
        <dbReference type="Proteomes" id="UP001472677"/>
    </source>
</evidence>
<dbReference type="Proteomes" id="UP001472677">
    <property type="component" value="Unassembled WGS sequence"/>
</dbReference>
<reference evidence="2 3" key="1">
    <citation type="journal article" date="2024" name="G3 (Bethesda)">
        <title>Genome assembly of Hibiscus sabdariffa L. provides insights into metabolisms of medicinal natural products.</title>
        <authorList>
            <person name="Kim T."/>
        </authorList>
    </citation>
    <scope>NUCLEOTIDE SEQUENCE [LARGE SCALE GENOMIC DNA]</scope>
    <source>
        <strain evidence="2">TK-2024</strain>
        <tissue evidence="2">Old leaves</tissue>
    </source>
</reference>
<dbReference type="InterPro" id="IPR053151">
    <property type="entry name" value="RNase_H-like"/>
</dbReference>
<comment type="caution">
    <text evidence="2">The sequence shown here is derived from an EMBL/GenBank/DDBJ whole genome shotgun (WGS) entry which is preliminary data.</text>
</comment>
<name>A0ABR2EUA1_9ROSI</name>
<accession>A0ABR2EUA1</accession>
<dbReference type="SUPFAM" id="SSF53098">
    <property type="entry name" value="Ribonuclease H-like"/>
    <property type="match status" value="1"/>
</dbReference>
<evidence type="ECO:0000259" key="1">
    <source>
        <dbReference type="Pfam" id="PF13456"/>
    </source>
</evidence>
<dbReference type="EMBL" id="JBBPBM010000010">
    <property type="protein sequence ID" value="KAK8565585.1"/>
    <property type="molecule type" value="Genomic_DNA"/>
</dbReference>
<dbReference type="InterPro" id="IPR012337">
    <property type="entry name" value="RNaseH-like_sf"/>
</dbReference>